<evidence type="ECO:0000256" key="1">
    <source>
        <dbReference type="SAM" id="MobiDB-lite"/>
    </source>
</evidence>
<name>A0A812W4C8_SYMPI</name>
<gene>
    <name evidence="2" type="primary">OGG1</name>
    <name evidence="2" type="ORF">SPIL2461_LOCUS17515</name>
</gene>
<evidence type="ECO:0000313" key="3">
    <source>
        <dbReference type="Proteomes" id="UP000649617"/>
    </source>
</evidence>
<dbReference type="Proteomes" id="UP000649617">
    <property type="component" value="Unassembled WGS sequence"/>
</dbReference>
<feature type="non-terminal residue" evidence="2">
    <location>
        <position position="1"/>
    </location>
</feature>
<accession>A0A812W4C8</accession>
<sequence>ERLRKMLLEQGSFEKLEVAVKQWHEKRSKEEAEGGYVTKQWLMDNESYTQQMADDAFEWARQHGKLRKNKVHGTEEADIPLREKWSSMKESGRRTEFAGKAEMEAPC</sequence>
<protein>
    <submittedName>
        <fullName evidence="2">OGG1 protein</fullName>
    </submittedName>
</protein>
<feature type="compositionally biased region" description="Basic and acidic residues" evidence="1">
    <location>
        <begin position="72"/>
        <end position="107"/>
    </location>
</feature>
<dbReference type="OrthoDB" id="419824at2759"/>
<proteinExistence type="predicted"/>
<reference evidence="2" key="1">
    <citation type="submission" date="2021-02" db="EMBL/GenBank/DDBJ databases">
        <authorList>
            <person name="Dougan E. K."/>
            <person name="Rhodes N."/>
            <person name="Thang M."/>
            <person name="Chan C."/>
        </authorList>
    </citation>
    <scope>NUCLEOTIDE SEQUENCE</scope>
</reference>
<comment type="caution">
    <text evidence="2">The sequence shown here is derived from an EMBL/GenBank/DDBJ whole genome shotgun (WGS) entry which is preliminary data.</text>
</comment>
<keyword evidence="3" id="KW-1185">Reference proteome</keyword>
<evidence type="ECO:0000313" key="2">
    <source>
        <dbReference type="EMBL" id="CAE7653761.1"/>
    </source>
</evidence>
<organism evidence="2 3">
    <name type="scientific">Symbiodinium pilosum</name>
    <name type="common">Dinoflagellate</name>
    <dbReference type="NCBI Taxonomy" id="2952"/>
    <lineage>
        <taxon>Eukaryota</taxon>
        <taxon>Sar</taxon>
        <taxon>Alveolata</taxon>
        <taxon>Dinophyceae</taxon>
        <taxon>Suessiales</taxon>
        <taxon>Symbiodiniaceae</taxon>
        <taxon>Symbiodinium</taxon>
    </lineage>
</organism>
<dbReference type="AlphaFoldDB" id="A0A812W4C8"/>
<dbReference type="EMBL" id="CAJNIZ010043209">
    <property type="protein sequence ID" value="CAE7653761.1"/>
    <property type="molecule type" value="Genomic_DNA"/>
</dbReference>
<feature type="region of interest" description="Disordered" evidence="1">
    <location>
        <begin position="69"/>
        <end position="107"/>
    </location>
</feature>